<dbReference type="RefSeq" id="WP_157523244.1">
    <property type="nucleotide sequence ID" value="NZ_CP066775.1"/>
</dbReference>
<name>A0A6I4HWJ3_9SPHI</name>
<keyword evidence="5" id="KW-1185">Reference proteome</keyword>
<accession>A0A6I4HWJ3</accession>
<organism evidence="4 5">
    <name type="scientific">Mucilaginibacter ginkgonis</name>
    <dbReference type="NCBI Taxonomy" id="2682091"/>
    <lineage>
        <taxon>Bacteria</taxon>
        <taxon>Pseudomonadati</taxon>
        <taxon>Bacteroidota</taxon>
        <taxon>Sphingobacteriia</taxon>
        <taxon>Sphingobacteriales</taxon>
        <taxon>Sphingobacteriaceae</taxon>
        <taxon>Mucilaginibacter</taxon>
    </lineage>
</organism>
<dbReference type="KEGG" id="mgik:GO620_000960"/>
<evidence type="ECO:0000313" key="4">
    <source>
        <dbReference type="EMBL" id="QQL50052.1"/>
    </source>
</evidence>
<evidence type="ECO:0000256" key="1">
    <source>
        <dbReference type="ARBA" id="ARBA00004442"/>
    </source>
</evidence>
<dbReference type="AlphaFoldDB" id="A0A6I4HWJ3"/>
<proteinExistence type="predicted"/>
<dbReference type="Gene3D" id="2.40.170.20">
    <property type="entry name" value="TonB-dependent receptor, beta-barrel domain"/>
    <property type="match status" value="1"/>
</dbReference>
<evidence type="ECO:0000313" key="5">
    <source>
        <dbReference type="Proteomes" id="UP000429232"/>
    </source>
</evidence>
<dbReference type="SUPFAM" id="SSF56935">
    <property type="entry name" value="Porins"/>
    <property type="match status" value="1"/>
</dbReference>
<keyword evidence="3" id="KW-0998">Cell outer membrane</keyword>
<sequence length="620" mass="67645">MISTYKTGLIIFLLAFGLTASAQTQKAKPKTAAPAKKTVAVKKPTPASAKQKAAAKKLGDVAAKIPLADTTKKSGANNAADNKNGGSLSEEIIVTTSYKPVLADAVKIRRNPDLEDKTPYKAPLSYTSIDKRLERNTDIKQLEAMKLPAPKDSIPNNNYVKVGAGNLKTTFAELYVDNGRDAALQVGGWAKHLGQSGNDAYKQTKNRQEAGIFAKSINGENTVSGRITYNREQNYYYGFSPTAFTLATTPNPASQTYNTIGAEAELVKNFVDTDRVFDYALKAKGYVFSNANQMRENNLVINGFINQTVKQFYAGLSGTLDLASQKDAAYSINNNIFRANPYLKFQGDSYKIDAGVNIVTQFGNNSKVSIYPAAKAEVQVVPDYVRLFVEAKGDVNRASLRNFADENPFIGQNIAIANTEDQLDLTAGIKGTITAGLGFKALVFRNRVKNLPLFVSNLNTTTFNNQFAVVYDDGYATLSGFRAELDYKASSEVDIFGKGEYIDYKMANQLAAWNLPNFKLTAGAVLHITDKVDVNASLLLRGDTKDIGYPMALSPLSVQQTVTPSVIPSFTDVNAGVSYKVTSKVSVFVQANNLLNSNYRQWLYYRNYGFNIFGGVGFGF</sequence>
<protein>
    <recommendedName>
        <fullName evidence="6">TonB dependent receptor</fullName>
    </recommendedName>
</protein>
<keyword evidence="2" id="KW-0472">Membrane</keyword>
<dbReference type="GO" id="GO:0009279">
    <property type="term" value="C:cell outer membrane"/>
    <property type="evidence" value="ECO:0007669"/>
    <property type="project" value="UniProtKB-SubCell"/>
</dbReference>
<dbReference type="EMBL" id="CP066775">
    <property type="protein sequence ID" value="QQL50052.1"/>
    <property type="molecule type" value="Genomic_DNA"/>
</dbReference>
<evidence type="ECO:0008006" key="6">
    <source>
        <dbReference type="Google" id="ProtNLM"/>
    </source>
</evidence>
<gene>
    <name evidence="4" type="ORF">GO620_000960</name>
</gene>
<dbReference type="Proteomes" id="UP000429232">
    <property type="component" value="Chromosome"/>
</dbReference>
<evidence type="ECO:0000256" key="3">
    <source>
        <dbReference type="ARBA" id="ARBA00023237"/>
    </source>
</evidence>
<reference evidence="4 5" key="1">
    <citation type="submission" date="2020-12" db="EMBL/GenBank/DDBJ databases">
        <title>HMF7856_wgs.fasta genome submission.</title>
        <authorList>
            <person name="Kang H."/>
            <person name="Kim H."/>
            <person name="Joh K."/>
        </authorList>
    </citation>
    <scope>NUCLEOTIDE SEQUENCE [LARGE SCALE GENOMIC DNA]</scope>
    <source>
        <strain evidence="4 5">HMF7856</strain>
    </source>
</reference>
<evidence type="ECO:0000256" key="2">
    <source>
        <dbReference type="ARBA" id="ARBA00023136"/>
    </source>
</evidence>
<comment type="subcellular location">
    <subcellularLocation>
        <location evidence="1">Cell outer membrane</location>
    </subcellularLocation>
</comment>
<dbReference type="InterPro" id="IPR036942">
    <property type="entry name" value="Beta-barrel_TonB_sf"/>
</dbReference>